<feature type="region of interest" description="Disordered" evidence="1">
    <location>
        <begin position="29"/>
        <end position="56"/>
    </location>
</feature>
<accession>A0A7C3C2E7</accession>
<dbReference type="InterPro" id="IPR021274">
    <property type="entry name" value="DUF2853"/>
</dbReference>
<sequence>MVNDKLGAFPGRIERDEWVRQAKGLAKGTGAKAAAKKPATKKAPAKKAAVKKASAKKAKAANPNEKYYAGVHKFDAKANKTVIDNIVKYCGSSLKSRDASLVACTDEKELARVAKGFCTKKLGMTSGQNELVADVCKQMKSQRLKNRVTFYYLCAKKARKMSVFK</sequence>
<feature type="compositionally biased region" description="Basic residues" evidence="1">
    <location>
        <begin position="34"/>
        <end position="56"/>
    </location>
</feature>
<reference evidence="2" key="1">
    <citation type="journal article" date="2020" name="mSystems">
        <title>Genome- and Community-Level Interaction Insights into Carbon Utilization and Element Cycling Functions of Hydrothermarchaeota in Hydrothermal Sediment.</title>
        <authorList>
            <person name="Zhou Z."/>
            <person name="Liu Y."/>
            <person name="Xu W."/>
            <person name="Pan J."/>
            <person name="Luo Z.H."/>
            <person name="Li M."/>
        </authorList>
    </citation>
    <scope>NUCLEOTIDE SEQUENCE [LARGE SCALE GENOMIC DNA]</scope>
    <source>
        <strain evidence="2">HyVt-489</strain>
    </source>
</reference>
<dbReference type="SUPFAM" id="SSF158587">
    <property type="entry name" value="Jann4075-like"/>
    <property type="match status" value="1"/>
</dbReference>
<dbReference type="Proteomes" id="UP000886042">
    <property type="component" value="Unassembled WGS sequence"/>
</dbReference>
<comment type="caution">
    <text evidence="2">The sequence shown here is derived from an EMBL/GenBank/DDBJ whole genome shotgun (WGS) entry which is preliminary data.</text>
</comment>
<dbReference type="InterPro" id="IPR023154">
    <property type="entry name" value="Jann4075-like_sf"/>
</dbReference>
<evidence type="ECO:0000256" key="1">
    <source>
        <dbReference type="SAM" id="MobiDB-lite"/>
    </source>
</evidence>
<dbReference type="Gene3D" id="1.10.238.120">
    <property type="entry name" value="Jann4075-like"/>
    <property type="match status" value="1"/>
</dbReference>
<dbReference type="Pfam" id="PF11015">
    <property type="entry name" value="DUF2853"/>
    <property type="match status" value="1"/>
</dbReference>
<dbReference type="EMBL" id="DRMN01000087">
    <property type="protein sequence ID" value="HFB54527.1"/>
    <property type="molecule type" value="Genomic_DNA"/>
</dbReference>
<name>A0A7C3C2E7_9PROT</name>
<protein>
    <submittedName>
        <fullName evidence="2">DUF2853 family protein</fullName>
    </submittedName>
</protein>
<organism evidence="2">
    <name type="scientific">Hellea balneolensis</name>
    <dbReference type="NCBI Taxonomy" id="287478"/>
    <lineage>
        <taxon>Bacteria</taxon>
        <taxon>Pseudomonadati</taxon>
        <taxon>Pseudomonadota</taxon>
        <taxon>Alphaproteobacteria</taxon>
        <taxon>Maricaulales</taxon>
        <taxon>Robiginitomaculaceae</taxon>
        <taxon>Hellea</taxon>
    </lineage>
</organism>
<evidence type="ECO:0000313" key="2">
    <source>
        <dbReference type="EMBL" id="HFB54527.1"/>
    </source>
</evidence>
<dbReference type="AlphaFoldDB" id="A0A7C3C2E7"/>
<gene>
    <name evidence="2" type="ORF">ENJ46_01265</name>
</gene>
<proteinExistence type="predicted"/>